<keyword evidence="4" id="KW-1185">Reference proteome</keyword>
<feature type="compositionally biased region" description="Low complexity" evidence="1">
    <location>
        <begin position="52"/>
        <end position="61"/>
    </location>
</feature>
<evidence type="ECO:0000313" key="4">
    <source>
        <dbReference type="Proteomes" id="UP001150217"/>
    </source>
</evidence>
<dbReference type="Proteomes" id="UP001150217">
    <property type="component" value="Unassembled WGS sequence"/>
</dbReference>
<evidence type="ECO:0000256" key="1">
    <source>
        <dbReference type="SAM" id="MobiDB-lite"/>
    </source>
</evidence>
<feature type="compositionally biased region" description="Polar residues" evidence="1">
    <location>
        <begin position="26"/>
        <end position="43"/>
    </location>
</feature>
<accession>A0ABQ8VTW4</accession>
<gene>
    <name evidence="3" type="ORF">C8R41DRAFT_813789</name>
</gene>
<organism evidence="3 4">
    <name type="scientific">Lentinula lateritia</name>
    <dbReference type="NCBI Taxonomy" id="40482"/>
    <lineage>
        <taxon>Eukaryota</taxon>
        <taxon>Fungi</taxon>
        <taxon>Dikarya</taxon>
        <taxon>Basidiomycota</taxon>
        <taxon>Agaricomycotina</taxon>
        <taxon>Agaricomycetes</taxon>
        <taxon>Agaricomycetidae</taxon>
        <taxon>Agaricales</taxon>
        <taxon>Marasmiineae</taxon>
        <taxon>Omphalotaceae</taxon>
        <taxon>Lentinula</taxon>
    </lineage>
</organism>
<dbReference type="Pfam" id="PF20415">
    <property type="entry name" value="DUF6699"/>
    <property type="match status" value="1"/>
</dbReference>
<dbReference type="InterPro" id="IPR046522">
    <property type="entry name" value="DUF6699"/>
</dbReference>
<dbReference type="EMBL" id="JANVFT010000009">
    <property type="protein sequence ID" value="KAJ4499819.1"/>
    <property type="molecule type" value="Genomic_DNA"/>
</dbReference>
<proteinExistence type="predicted"/>
<feature type="compositionally biased region" description="Low complexity" evidence="1">
    <location>
        <begin position="1"/>
        <end position="12"/>
    </location>
</feature>
<feature type="region of interest" description="Disordered" evidence="1">
    <location>
        <begin position="1"/>
        <end position="61"/>
    </location>
</feature>
<protein>
    <recommendedName>
        <fullName evidence="2">DUF6699 domain-containing protein</fullName>
    </recommendedName>
</protein>
<sequence length="263" mass="27991">MSSSHYSKSVHSARSHRDSDIESWGTAYSDSRTPTPTASNYAQPSGAYSHRSNPSYPSPSYGPSSPFGGFSASLGSYPQTPGTPYLGSVPLPQQYINTTAPQTPYLSTIPLPGDSTLNPLLSYPPKAVFNVTYPCSSIAFRDGLSSNDVALYPPVQSIVLGLSFVCAGKRTSIQASSSRGLTVHDVFVALSNLLLSTPTTSDVANIQPDVYARGKLAQSARRRSNGYPHLRWTDLLGERVYFGGLANIGNGVYEVGFVSAPLA</sequence>
<comment type="caution">
    <text evidence="3">The sequence shown here is derived from an EMBL/GenBank/DDBJ whole genome shotgun (WGS) entry which is preliminary data.</text>
</comment>
<evidence type="ECO:0000259" key="2">
    <source>
        <dbReference type="Pfam" id="PF20415"/>
    </source>
</evidence>
<evidence type="ECO:0000313" key="3">
    <source>
        <dbReference type="EMBL" id="KAJ4499819.1"/>
    </source>
</evidence>
<feature type="domain" description="DUF6699" evidence="2">
    <location>
        <begin position="129"/>
        <end position="247"/>
    </location>
</feature>
<name>A0ABQ8VTW4_9AGAR</name>
<reference evidence="3" key="1">
    <citation type="submission" date="2022-08" db="EMBL/GenBank/DDBJ databases">
        <title>A Global Phylogenomic Analysis of the Shiitake Genus Lentinula.</title>
        <authorList>
            <consortium name="DOE Joint Genome Institute"/>
            <person name="Sierra-Patev S."/>
            <person name="Min B."/>
            <person name="Naranjo-Ortiz M."/>
            <person name="Looney B."/>
            <person name="Konkel Z."/>
            <person name="Slot J.C."/>
            <person name="Sakamoto Y."/>
            <person name="Steenwyk J.L."/>
            <person name="Rokas A."/>
            <person name="Carro J."/>
            <person name="Camarero S."/>
            <person name="Ferreira P."/>
            <person name="Molpeceres G."/>
            <person name="Ruiz-Duenas F.J."/>
            <person name="Serrano A."/>
            <person name="Henrissat B."/>
            <person name="Drula E."/>
            <person name="Hughes K.W."/>
            <person name="Mata J.L."/>
            <person name="Ishikawa N.K."/>
            <person name="Vargas-Isla R."/>
            <person name="Ushijima S."/>
            <person name="Smith C.A."/>
            <person name="Ahrendt S."/>
            <person name="Andreopoulos W."/>
            <person name="He G."/>
            <person name="Labutti K."/>
            <person name="Lipzen A."/>
            <person name="Ng V."/>
            <person name="Riley R."/>
            <person name="Sandor L."/>
            <person name="Barry K."/>
            <person name="Martinez A.T."/>
            <person name="Xiao Y."/>
            <person name="Gibbons J.G."/>
            <person name="Terashima K."/>
            <person name="Grigoriev I.V."/>
            <person name="Hibbett D.S."/>
        </authorList>
    </citation>
    <scope>NUCLEOTIDE SEQUENCE</scope>
    <source>
        <strain evidence="3">RHP3577 ss4</strain>
    </source>
</reference>